<reference evidence="2" key="1">
    <citation type="journal article" date="2019" name="Int. J. Syst. Evol. Microbiol.">
        <title>The Global Catalogue of Microorganisms (GCM) 10K type strain sequencing project: providing services to taxonomists for standard genome sequencing and annotation.</title>
        <authorList>
            <consortium name="The Broad Institute Genomics Platform"/>
            <consortium name="The Broad Institute Genome Sequencing Center for Infectious Disease"/>
            <person name="Wu L."/>
            <person name="Ma J."/>
        </authorList>
    </citation>
    <scope>NUCLEOTIDE SEQUENCE [LARGE SCALE GENOMIC DNA]</scope>
    <source>
        <strain evidence="2">CGMCC 1.12990</strain>
    </source>
</reference>
<proteinExistence type="predicted"/>
<protein>
    <submittedName>
        <fullName evidence="1">Uncharacterized protein</fullName>
    </submittedName>
</protein>
<evidence type="ECO:0000313" key="2">
    <source>
        <dbReference type="Proteomes" id="UP000601361"/>
    </source>
</evidence>
<sequence>MMDFFKCLLIVALFAIRVLPHFAATWKDTEGFKIVLYLSLAFLIISIL</sequence>
<organism evidence="1 2">
    <name type="scientific">Hymenobacter glacieicola</name>
    <dbReference type="NCBI Taxonomy" id="1562124"/>
    <lineage>
        <taxon>Bacteria</taxon>
        <taxon>Pseudomonadati</taxon>
        <taxon>Bacteroidota</taxon>
        <taxon>Cytophagia</taxon>
        <taxon>Cytophagales</taxon>
        <taxon>Hymenobacteraceae</taxon>
        <taxon>Hymenobacter</taxon>
    </lineage>
</organism>
<accession>A0ABQ1X8H8</accession>
<comment type="caution">
    <text evidence="1">The sequence shown here is derived from an EMBL/GenBank/DDBJ whole genome shotgun (WGS) entry which is preliminary data.</text>
</comment>
<dbReference type="RefSeq" id="WP_188559810.1">
    <property type="nucleotide sequence ID" value="NZ_BMGS01000016.1"/>
</dbReference>
<evidence type="ECO:0000313" key="1">
    <source>
        <dbReference type="EMBL" id="GGG61430.1"/>
    </source>
</evidence>
<gene>
    <name evidence="1" type="ORF">GCM10011378_41840</name>
</gene>
<name>A0ABQ1X8H8_9BACT</name>
<dbReference type="Proteomes" id="UP000601361">
    <property type="component" value="Unassembled WGS sequence"/>
</dbReference>
<keyword evidence="2" id="KW-1185">Reference proteome</keyword>
<dbReference type="EMBL" id="BMGS01000016">
    <property type="protein sequence ID" value="GGG61430.1"/>
    <property type="molecule type" value="Genomic_DNA"/>
</dbReference>